<protein>
    <submittedName>
        <fullName evidence="3">Calcium-binding protein</fullName>
    </submittedName>
</protein>
<dbReference type="Proteomes" id="UP001221546">
    <property type="component" value="Chromosome"/>
</dbReference>
<evidence type="ECO:0000313" key="3">
    <source>
        <dbReference type="EMBL" id="WFU66858.1"/>
    </source>
</evidence>
<dbReference type="RefSeq" id="WP_141341186.1">
    <property type="nucleotide sequence ID" value="NZ_CP121646.1"/>
</dbReference>
<keyword evidence="4" id="KW-1185">Reference proteome</keyword>
<dbReference type="SUPFAM" id="SSF51120">
    <property type="entry name" value="beta-Roll"/>
    <property type="match status" value="2"/>
</dbReference>
<evidence type="ECO:0000313" key="4">
    <source>
        <dbReference type="Proteomes" id="UP001221546"/>
    </source>
</evidence>
<accession>A0ABY8JS10</accession>
<dbReference type="InterPro" id="IPR001343">
    <property type="entry name" value="Hemolysn_Ca-bd"/>
</dbReference>
<organism evidence="3 4">
    <name type="scientific">Bradyrhizobium brasilense</name>
    <dbReference type="NCBI Taxonomy" id="1419277"/>
    <lineage>
        <taxon>Bacteria</taxon>
        <taxon>Pseudomonadati</taxon>
        <taxon>Pseudomonadota</taxon>
        <taxon>Alphaproteobacteria</taxon>
        <taxon>Hyphomicrobiales</taxon>
        <taxon>Nitrobacteraceae</taxon>
        <taxon>Bradyrhizobium</taxon>
    </lineage>
</organism>
<dbReference type="InterPro" id="IPR050557">
    <property type="entry name" value="RTX_toxin/Mannuronan_C5-epim"/>
</dbReference>
<dbReference type="InterPro" id="IPR018511">
    <property type="entry name" value="Hemolysin-typ_Ca-bd_CS"/>
</dbReference>
<dbReference type="Pfam" id="PF00353">
    <property type="entry name" value="HemolysinCabind"/>
    <property type="match status" value="2"/>
</dbReference>
<sequence length="332" mass="34595">MANYLVGGIGNDSIFGHDGNDALWGDAGNDSLDGGDGNDELFGGPGNDIMTGGTGNDIFHVDSIGDSVIELANGGTADEVRTALNNYVLPSQVENLKLEGGTAALNATGNSLNNTMTGNLGNNTLSGAGGNDTLLGGQGNDVLIGGAGKHTTTGGGGLDRMVISSLSDSGTAFAQRDVINTFAHGDKIDLTGIDANTNVAGNQAFQFVDNFSHVAGQLQWDLTGVSATGVKGYLVQSDVNGDAIADFSRRSTPLPPPIYRAVLTAGISRLSTSYFEVMEPRPERTRFVPASQIVCRGGSPLLHNGRGSFARCRGRWAVNHRDREELLRVRIS</sequence>
<keyword evidence="2" id="KW-0964">Secreted</keyword>
<dbReference type="PANTHER" id="PTHR38340:SF1">
    <property type="entry name" value="S-LAYER PROTEIN"/>
    <property type="match status" value="1"/>
</dbReference>
<dbReference type="InterPro" id="IPR011049">
    <property type="entry name" value="Serralysin-like_metalloprot_C"/>
</dbReference>
<evidence type="ECO:0000256" key="2">
    <source>
        <dbReference type="ARBA" id="ARBA00022525"/>
    </source>
</evidence>
<dbReference type="PROSITE" id="PS00330">
    <property type="entry name" value="HEMOLYSIN_CALCIUM"/>
    <property type="match status" value="2"/>
</dbReference>
<evidence type="ECO:0000256" key="1">
    <source>
        <dbReference type="ARBA" id="ARBA00004613"/>
    </source>
</evidence>
<dbReference type="EMBL" id="CP121646">
    <property type="protein sequence ID" value="WFU66858.1"/>
    <property type="molecule type" value="Genomic_DNA"/>
</dbReference>
<name>A0ABY8JS10_9BRAD</name>
<dbReference type="Gene3D" id="2.150.10.10">
    <property type="entry name" value="Serralysin-like metalloprotease, C-terminal"/>
    <property type="match status" value="2"/>
</dbReference>
<gene>
    <name evidence="3" type="ORF">QA636_15770</name>
</gene>
<proteinExistence type="predicted"/>
<dbReference type="PRINTS" id="PR00313">
    <property type="entry name" value="CABNDNGRPT"/>
</dbReference>
<comment type="subcellular location">
    <subcellularLocation>
        <location evidence="1">Secreted</location>
    </subcellularLocation>
</comment>
<dbReference type="PANTHER" id="PTHR38340">
    <property type="entry name" value="S-LAYER PROTEIN"/>
    <property type="match status" value="1"/>
</dbReference>
<reference evidence="3 4" key="1">
    <citation type="submission" date="2023-04" db="EMBL/GenBank/DDBJ databases">
        <title>Australian commercial rhizobial inoculants.</title>
        <authorList>
            <person name="Kohlmeier M.G."/>
            <person name="O'Hara G.W."/>
            <person name="Colombi E."/>
            <person name="Ramsay J.P."/>
            <person name="Terpolilli J."/>
        </authorList>
    </citation>
    <scope>NUCLEOTIDE SEQUENCE [LARGE SCALE GENOMIC DNA]</scope>
    <source>
        <strain evidence="3 4">CB627</strain>
    </source>
</reference>